<keyword evidence="2" id="KW-1185">Reference proteome</keyword>
<protein>
    <recommendedName>
        <fullName evidence="3">NADH dehydrogenase [ubiquinone] 1 beta subcomplex subunit 7</fullName>
    </recommendedName>
</protein>
<dbReference type="EMBL" id="JBBPBK010000004">
    <property type="protein sequence ID" value="KAK9286586.1"/>
    <property type="molecule type" value="Genomic_DNA"/>
</dbReference>
<evidence type="ECO:0008006" key="3">
    <source>
        <dbReference type="Google" id="ProtNLM"/>
    </source>
</evidence>
<evidence type="ECO:0000313" key="2">
    <source>
        <dbReference type="Proteomes" id="UP001415857"/>
    </source>
</evidence>
<sequence>MEETIARLKEIVSDCCENERHVYEKCMYELIMERLLKMQKIHKEEAKLKQPQKHGIPLIAKTANA</sequence>
<organism evidence="1 2">
    <name type="scientific">Liquidambar formosana</name>
    <name type="common">Formosan gum</name>
    <dbReference type="NCBI Taxonomy" id="63359"/>
    <lineage>
        <taxon>Eukaryota</taxon>
        <taxon>Viridiplantae</taxon>
        <taxon>Streptophyta</taxon>
        <taxon>Embryophyta</taxon>
        <taxon>Tracheophyta</taxon>
        <taxon>Spermatophyta</taxon>
        <taxon>Magnoliopsida</taxon>
        <taxon>eudicotyledons</taxon>
        <taxon>Gunneridae</taxon>
        <taxon>Pentapetalae</taxon>
        <taxon>Saxifragales</taxon>
        <taxon>Altingiaceae</taxon>
        <taxon>Liquidambar</taxon>
    </lineage>
</organism>
<comment type="caution">
    <text evidence="1">The sequence shown here is derived from an EMBL/GenBank/DDBJ whole genome shotgun (WGS) entry which is preliminary data.</text>
</comment>
<dbReference type="Proteomes" id="UP001415857">
    <property type="component" value="Unassembled WGS sequence"/>
</dbReference>
<gene>
    <name evidence="1" type="ORF">L1049_014985</name>
</gene>
<evidence type="ECO:0000313" key="1">
    <source>
        <dbReference type="EMBL" id="KAK9286586.1"/>
    </source>
</evidence>
<name>A0AAP0X270_LIQFO</name>
<accession>A0AAP0X270</accession>
<reference evidence="1 2" key="1">
    <citation type="journal article" date="2024" name="Plant J.">
        <title>Genome sequences and population genomics reveal climatic adaptation and genomic divergence between two closely related sweetgum species.</title>
        <authorList>
            <person name="Xu W.Q."/>
            <person name="Ren C.Q."/>
            <person name="Zhang X.Y."/>
            <person name="Comes H.P."/>
            <person name="Liu X.H."/>
            <person name="Li Y.G."/>
            <person name="Kettle C.J."/>
            <person name="Jalonen R."/>
            <person name="Gaisberger H."/>
            <person name="Ma Y.Z."/>
            <person name="Qiu Y.X."/>
        </authorList>
    </citation>
    <scope>NUCLEOTIDE SEQUENCE [LARGE SCALE GENOMIC DNA]</scope>
    <source>
        <strain evidence="1">Hangzhou</strain>
    </source>
</reference>
<proteinExistence type="predicted"/>
<dbReference type="AlphaFoldDB" id="A0AAP0X270"/>